<dbReference type="Proteomes" id="UP000295543">
    <property type="component" value="Unassembled WGS sequence"/>
</dbReference>
<dbReference type="AlphaFoldDB" id="A0A4R5UCJ1"/>
<name>A0A4R5UCJ1_9GAMM</name>
<feature type="chain" id="PRO_5020783120" evidence="1">
    <location>
        <begin position="22"/>
        <end position="149"/>
    </location>
</feature>
<accession>A0A4R5UCJ1</accession>
<proteinExistence type="predicted"/>
<dbReference type="RefSeq" id="WP_133392363.1">
    <property type="nucleotide sequence ID" value="NZ_SMTG01000002.1"/>
</dbReference>
<evidence type="ECO:0000313" key="2">
    <source>
        <dbReference type="EMBL" id="TDK32821.1"/>
    </source>
</evidence>
<comment type="caution">
    <text evidence="2">The sequence shown here is derived from an EMBL/GenBank/DDBJ whole genome shotgun (WGS) entry which is preliminary data.</text>
</comment>
<dbReference type="EMBL" id="SMTG01000002">
    <property type="protein sequence ID" value="TDK32821.1"/>
    <property type="molecule type" value="Genomic_DNA"/>
</dbReference>
<keyword evidence="1" id="KW-0732">Signal</keyword>
<gene>
    <name evidence="2" type="ORF">E2F49_01780</name>
</gene>
<reference evidence="2 3" key="1">
    <citation type="submission" date="2019-03" db="EMBL/GenBank/DDBJ databases">
        <title>Luteimonas zhaokaii sp.nov., isolated from the rectal contents of Plateau pika in Yushu, Qinghai Province, China.</title>
        <authorList>
            <person name="Zhang G."/>
        </authorList>
    </citation>
    <scope>NUCLEOTIDE SEQUENCE [LARGE SCALE GENOMIC DNA]</scope>
    <source>
        <strain evidence="2 3">THG-MD21</strain>
    </source>
</reference>
<dbReference type="OrthoDB" id="6023584at2"/>
<feature type="signal peptide" evidence="1">
    <location>
        <begin position="1"/>
        <end position="21"/>
    </location>
</feature>
<organism evidence="2 3">
    <name type="scientific">Luteimonas terrae</name>
    <dbReference type="NCBI Taxonomy" id="1530191"/>
    <lineage>
        <taxon>Bacteria</taxon>
        <taxon>Pseudomonadati</taxon>
        <taxon>Pseudomonadota</taxon>
        <taxon>Gammaproteobacteria</taxon>
        <taxon>Lysobacterales</taxon>
        <taxon>Lysobacteraceae</taxon>
        <taxon>Luteimonas</taxon>
    </lineage>
</organism>
<evidence type="ECO:0000313" key="3">
    <source>
        <dbReference type="Proteomes" id="UP000295543"/>
    </source>
</evidence>
<protein>
    <submittedName>
        <fullName evidence="2">Uncharacterized protein</fullName>
    </submittedName>
</protein>
<keyword evidence="3" id="KW-1185">Reference proteome</keyword>
<sequence>MLRIRPLALIGALCCAGAAQAQTANDCPQLPPEATVRWEVQPGPDFVFCRAMDLASGRQAFAVTVGRNANFKPRRNDRVGERVTIDGTRIWWHAPENELTGALVRETLLELPSGDYAHIIVRASDEAALTRSLHDAESLHFSDVRLGSK</sequence>
<evidence type="ECO:0000256" key="1">
    <source>
        <dbReference type="SAM" id="SignalP"/>
    </source>
</evidence>